<name>A0A7G5H2J0_9BACT</name>
<dbReference type="Pfam" id="PF04883">
    <property type="entry name" value="HK97-gp10_like"/>
    <property type="match status" value="1"/>
</dbReference>
<sequence length="140" mass="15738">MSVRIRGFNELERFLLNLAPRTKRECQIATEASIREMQADAMQHAPVDTGKLRQSITFEITKGGLAASLSANVEYWAYVEFGTGGLVEVPEGFEELAGPYKGKGKRTINRAAQPFLIPAFLRHSEAYYKRIDDALGRIFR</sequence>
<dbReference type="RefSeq" id="WP_182462678.1">
    <property type="nucleotide sequence ID" value="NZ_CP059732.1"/>
</dbReference>
<accession>A0A7G5H2J0</accession>
<reference evidence="1 2" key="1">
    <citation type="submission" date="2020-07" db="EMBL/GenBank/DDBJ databases">
        <title>Spirosoma foliorum sp. nov., isolated from the leaves on the Nejang mountain Korea, Republic of.</title>
        <authorList>
            <person name="Ho H."/>
            <person name="Lee Y.-J."/>
            <person name="Nurcahyanto D.-A."/>
            <person name="Kim S.-G."/>
        </authorList>
    </citation>
    <scope>NUCLEOTIDE SEQUENCE [LARGE SCALE GENOMIC DNA]</scope>
    <source>
        <strain evidence="1 2">PL0136</strain>
    </source>
</reference>
<dbReference type="KEGG" id="sfol:H3H32_10805"/>
<dbReference type="EMBL" id="CP059732">
    <property type="protein sequence ID" value="QMW05332.1"/>
    <property type="molecule type" value="Genomic_DNA"/>
</dbReference>
<protein>
    <submittedName>
        <fullName evidence="1">HK97 gp10 family phage protein</fullName>
    </submittedName>
</protein>
<dbReference type="NCBIfam" id="TIGR01725">
    <property type="entry name" value="phge_HK97_gp10"/>
    <property type="match status" value="1"/>
</dbReference>
<dbReference type="AlphaFoldDB" id="A0A7G5H2J0"/>
<evidence type="ECO:0000313" key="2">
    <source>
        <dbReference type="Proteomes" id="UP000515369"/>
    </source>
</evidence>
<evidence type="ECO:0000313" key="1">
    <source>
        <dbReference type="EMBL" id="QMW05332.1"/>
    </source>
</evidence>
<gene>
    <name evidence="1" type="ORF">H3H32_10805</name>
</gene>
<organism evidence="1 2">
    <name type="scientific">Spirosoma foliorum</name>
    <dbReference type="NCBI Taxonomy" id="2710596"/>
    <lineage>
        <taxon>Bacteria</taxon>
        <taxon>Pseudomonadati</taxon>
        <taxon>Bacteroidota</taxon>
        <taxon>Cytophagia</taxon>
        <taxon>Cytophagales</taxon>
        <taxon>Cytophagaceae</taxon>
        <taxon>Spirosoma</taxon>
    </lineage>
</organism>
<proteinExistence type="predicted"/>
<dbReference type="InterPro" id="IPR010064">
    <property type="entry name" value="HK97-gp10_tail"/>
</dbReference>
<dbReference type="Proteomes" id="UP000515369">
    <property type="component" value="Chromosome"/>
</dbReference>
<keyword evidence="2" id="KW-1185">Reference proteome</keyword>